<dbReference type="AlphaFoldDB" id="A0A4C1X1B1"/>
<protein>
    <submittedName>
        <fullName evidence="2">Uncharacterized protein</fullName>
    </submittedName>
</protein>
<evidence type="ECO:0000313" key="3">
    <source>
        <dbReference type="Proteomes" id="UP000299102"/>
    </source>
</evidence>
<dbReference type="Proteomes" id="UP000299102">
    <property type="component" value="Unassembled WGS sequence"/>
</dbReference>
<organism evidence="2 3">
    <name type="scientific">Eumeta variegata</name>
    <name type="common">Bagworm moth</name>
    <name type="synonym">Eumeta japonica</name>
    <dbReference type="NCBI Taxonomy" id="151549"/>
    <lineage>
        <taxon>Eukaryota</taxon>
        <taxon>Metazoa</taxon>
        <taxon>Ecdysozoa</taxon>
        <taxon>Arthropoda</taxon>
        <taxon>Hexapoda</taxon>
        <taxon>Insecta</taxon>
        <taxon>Pterygota</taxon>
        <taxon>Neoptera</taxon>
        <taxon>Endopterygota</taxon>
        <taxon>Lepidoptera</taxon>
        <taxon>Glossata</taxon>
        <taxon>Ditrysia</taxon>
        <taxon>Tineoidea</taxon>
        <taxon>Psychidae</taxon>
        <taxon>Oiketicinae</taxon>
        <taxon>Eumeta</taxon>
    </lineage>
</organism>
<name>A0A4C1X1B1_EUMVA</name>
<evidence type="ECO:0000313" key="2">
    <source>
        <dbReference type="EMBL" id="GBP56732.1"/>
    </source>
</evidence>
<proteinExistence type="predicted"/>
<gene>
    <name evidence="2" type="ORF">EVAR_36986_1</name>
</gene>
<evidence type="ECO:0000256" key="1">
    <source>
        <dbReference type="SAM" id="MobiDB-lite"/>
    </source>
</evidence>
<sequence length="116" mass="13143">MRTLARPIVRSLTRRPVSRCPPAKWPLIGLISARLSPAPRDPFRSEVSVRRRTAAQRRDLLPLHDFDELPVTRFRRCQPAPLPVRALPPPELVRRAPPPPRELVKSSGRVSTPPTL</sequence>
<keyword evidence="3" id="KW-1185">Reference proteome</keyword>
<dbReference type="EMBL" id="BGZK01000700">
    <property type="protein sequence ID" value="GBP56732.1"/>
    <property type="molecule type" value="Genomic_DNA"/>
</dbReference>
<accession>A0A4C1X1B1</accession>
<reference evidence="2 3" key="1">
    <citation type="journal article" date="2019" name="Commun. Biol.">
        <title>The bagworm genome reveals a unique fibroin gene that provides high tensile strength.</title>
        <authorList>
            <person name="Kono N."/>
            <person name="Nakamura H."/>
            <person name="Ohtoshi R."/>
            <person name="Tomita M."/>
            <person name="Numata K."/>
            <person name="Arakawa K."/>
        </authorList>
    </citation>
    <scope>NUCLEOTIDE SEQUENCE [LARGE SCALE GENOMIC DNA]</scope>
</reference>
<comment type="caution">
    <text evidence="2">The sequence shown here is derived from an EMBL/GenBank/DDBJ whole genome shotgun (WGS) entry which is preliminary data.</text>
</comment>
<feature type="region of interest" description="Disordered" evidence="1">
    <location>
        <begin position="80"/>
        <end position="116"/>
    </location>
</feature>
<feature type="compositionally biased region" description="Pro residues" evidence="1">
    <location>
        <begin position="80"/>
        <end position="101"/>
    </location>
</feature>